<dbReference type="RefSeq" id="WP_345486982.1">
    <property type="nucleotide sequence ID" value="NZ_BAAAWU010000001.1"/>
</dbReference>
<dbReference type="Proteomes" id="UP001589716">
    <property type="component" value="Unassembled WGS sequence"/>
</dbReference>
<accession>A0ABV5QLN6</accession>
<evidence type="ECO:0000313" key="2">
    <source>
        <dbReference type="Proteomes" id="UP001589716"/>
    </source>
</evidence>
<evidence type="ECO:0000313" key="1">
    <source>
        <dbReference type="EMBL" id="MFB9554377.1"/>
    </source>
</evidence>
<sequence length="116" mass="13068">MTHEEFTVPDLQNFAEAIGAEPTETQEGIYEIDLTEVGSEPIRFSFSPAGRSVRMVWKVGDDVRVDIYREGATRLWIDEANGETSLCTEFSMGSVRGVLRLRVFPSAALRDELLFH</sequence>
<keyword evidence="2" id="KW-1185">Reference proteome</keyword>
<gene>
    <name evidence="1" type="ORF">ACFFTP_09260</name>
</gene>
<reference evidence="1 2" key="1">
    <citation type="submission" date="2024-09" db="EMBL/GenBank/DDBJ databases">
        <authorList>
            <person name="Sun Q."/>
            <person name="Mori K."/>
        </authorList>
    </citation>
    <scope>NUCLEOTIDE SEQUENCE [LARGE SCALE GENOMIC DNA]</scope>
    <source>
        <strain evidence="1 2">JCM 4414</strain>
    </source>
</reference>
<dbReference type="EMBL" id="JBHMCT010000007">
    <property type="protein sequence ID" value="MFB9554377.1"/>
    <property type="molecule type" value="Genomic_DNA"/>
</dbReference>
<protein>
    <recommendedName>
        <fullName evidence="3">SCP2 domain-containing protein</fullName>
    </recommendedName>
</protein>
<name>A0ABV5QLN6_9ACTN</name>
<organism evidence="1 2">
    <name type="scientific">Streptomyces roseoviridis</name>
    <dbReference type="NCBI Taxonomy" id="67361"/>
    <lineage>
        <taxon>Bacteria</taxon>
        <taxon>Bacillati</taxon>
        <taxon>Actinomycetota</taxon>
        <taxon>Actinomycetes</taxon>
        <taxon>Kitasatosporales</taxon>
        <taxon>Streptomycetaceae</taxon>
        <taxon>Streptomyces</taxon>
    </lineage>
</organism>
<evidence type="ECO:0008006" key="3">
    <source>
        <dbReference type="Google" id="ProtNLM"/>
    </source>
</evidence>
<comment type="caution">
    <text evidence="1">The sequence shown here is derived from an EMBL/GenBank/DDBJ whole genome shotgun (WGS) entry which is preliminary data.</text>
</comment>
<proteinExistence type="predicted"/>